<protein>
    <submittedName>
        <fullName evidence="1">Uncharacterized protein</fullName>
    </submittedName>
</protein>
<evidence type="ECO:0000313" key="2">
    <source>
        <dbReference type="Proteomes" id="UP000644699"/>
    </source>
</evidence>
<dbReference type="Proteomes" id="UP000644699">
    <property type="component" value="Unassembled WGS sequence"/>
</dbReference>
<comment type="caution">
    <text evidence="1">The sequence shown here is derived from an EMBL/GenBank/DDBJ whole genome shotgun (WGS) entry which is preliminary data.</text>
</comment>
<dbReference type="AlphaFoldDB" id="A0A916ZNU4"/>
<proteinExistence type="predicted"/>
<keyword evidence="2" id="KW-1185">Reference proteome</keyword>
<reference evidence="1" key="1">
    <citation type="journal article" date="2014" name="Int. J. Syst. Evol. Microbiol.">
        <title>Complete genome sequence of Corynebacterium casei LMG S-19264T (=DSM 44701T), isolated from a smear-ripened cheese.</title>
        <authorList>
            <consortium name="US DOE Joint Genome Institute (JGI-PGF)"/>
            <person name="Walter F."/>
            <person name="Albersmeier A."/>
            <person name="Kalinowski J."/>
            <person name="Ruckert C."/>
        </authorList>
    </citation>
    <scope>NUCLEOTIDE SEQUENCE</scope>
    <source>
        <strain evidence="1">CGMCC 1.15367</strain>
    </source>
</reference>
<dbReference type="EMBL" id="BMIQ01000004">
    <property type="protein sequence ID" value="GGE06813.1"/>
    <property type="molecule type" value="Genomic_DNA"/>
</dbReference>
<name>A0A916ZNU4_9HYPH</name>
<reference evidence="1" key="2">
    <citation type="submission" date="2020-09" db="EMBL/GenBank/DDBJ databases">
        <authorList>
            <person name="Sun Q."/>
            <person name="Zhou Y."/>
        </authorList>
    </citation>
    <scope>NUCLEOTIDE SEQUENCE</scope>
    <source>
        <strain evidence="1">CGMCC 1.15367</strain>
    </source>
</reference>
<sequence>MMLSGKNHIVITPFEDEAFAKAGVAHPPRRHRWPDALCLRPRIRSAAPYPFVPTLASRH</sequence>
<gene>
    <name evidence="1" type="ORF">GCM10011390_27360</name>
</gene>
<organism evidence="1 2">
    <name type="scientific">Aureimonas endophytica</name>
    <dbReference type="NCBI Taxonomy" id="2027858"/>
    <lineage>
        <taxon>Bacteria</taxon>
        <taxon>Pseudomonadati</taxon>
        <taxon>Pseudomonadota</taxon>
        <taxon>Alphaproteobacteria</taxon>
        <taxon>Hyphomicrobiales</taxon>
        <taxon>Aurantimonadaceae</taxon>
        <taxon>Aureimonas</taxon>
    </lineage>
</organism>
<accession>A0A916ZNU4</accession>
<evidence type="ECO:0000313" key="1">
    <source>
        <dbReference type="EMBL" id="GGE06813.1"/>
    </source>
</evidence>